<dbReference type="Pfam" id="PF20400">
    <property type="entry name" value="BAR_4"/>
    <property type="match status" value="1"/>
</dbReference>
<protein>
    <recommendedName>
        <fullName evidence="4">PH domain-containing protein</fullName>
    </recommendedName>
</protein>
<feature type="region of interest" description="Disordered" evidence="3">
    <location>
        <begin position="507"/>
        <end position="663"/>
    </location>
</feature>
<dbReference type="SUPFAM" id="SSF50729">
    <property type="entry name" value="PH domain-like"/>
    <property type="match status" value="1"/>
</dbReference>
<name>A0A077WW54_9FUNG</name>
<keyword evidence="2" id="KW-0175">Coiled coil</keyword>
<feature type="compositionally biased region" description="Basic and acidic residues" evidence="3">
    <location>
        <begin position="574"/>
        <end position="599"/>
    </location>
</feature>
<dbReference type="InterPro" id="IPR011993">
    <property type="entry name" value="PH-like_dom_sf"/>
</dbReference>
<dbReference type="Gene3D" id="2.30.29.30">
    <property type="entry name" value="Pleckstrin-homology domain (PH domain)/Phosphotyrosine-binding domain (PTB)"/>
    <property type="match status" value="1"/>
</dbReference>
<feature type="compositionally biased region" description="Basic and acidic residues" evidence="3">
    <location>
        <begin position="551"/>
        <end position="563"/>
    </location>
</feature>
<dbReference type="Pfam" id="PF20399">
    <property type="entry name" value="PH_20"/>
    <property type="match status" value="1"/>
</dbReference>
<dbReference type="AlphaFoldDB" id="A0A077WW54"/>
<accession>A0A077WW54</accession>
<feature type="compositionally biased region" description="Low complexity" evidence="3">
    <location>
        <begin position="9"/>
        <end position="18"/>
    </location>
</feature>
<dbReference type="SMART" id="SM00233">
    <property type="entry name" value="PH"/>
    <property type="match status" value="1"/>
</dbReference>
<feature type="domain" description="PH" evidence="4">
    <location>
        <begin position="389"/>
        <end position="507"/>
    </location>
</feature>
<dbReference type="EMBL" id="LK023357">
    <property type="protein sequence ID" value="CDS11871.1"/>
    <property type="molecule type" value="Genomic_DNA"/>
</dbReference>
<dbReference type="PANTHER" id="PTHR31941">
    <property type="entry name" value="CYTOSKELETAL SIGNALING PROTEIN SLM1"/>
    <property type="match status" value="1"/>
</dbReference>
<reference evidence="5" key="1">
    <citation type="journal article" date="2014" name="Genome Announc.">
        <title>De novo whole-genome sequence and genome annotation of Lichtheimia ramosa.</title>
        <authorList>
            <person name="Linde J."/>
            <person name="Schwartze V."/>
            <person name="Binder U."/>
            <person name="Lass-Florl C."/>
            <person name="Voigt K."/>
            <person name="Horn F."/>
        </authorList>
    </citation>
    <scope>NUCLEOTIDE SEQUENCE</scope>
    <source>
        <strain evidence="5">JMRC FSU:6197</strain>
    </source>
</reference>
<feature type="compositionally biased region" description="Basic and acidic residues" evidence="3">
    <location>
        <begin position="618"/>
        <end position="634"/>
    </location>
</feature>
<sequence>MSSSESKRNSLVRSISIRLSRRNSDSVSSLASDLDSINSQRASGVFQNAVASSSKQDEYDVKGKSRAVEAGIDISNAHPSPPPTPLSPRFHTLPNEHTNAEQQYNSLLDIKPPPRSLATMNRAQAIIDRLEGWLLILREISIWLEEAAKINMQSSQAYYHRALDHVDWSDTRRVPRGSALSTMVGSLRLLTAQVASRQNEAAEKMQHEYLGQLNTLKRECKMKLNDLVNNASLRMDELVKRAETTRKHLLLLDKLCQAADMTQGQVANDPWLENLLVLRSLKRELDEDNRLRLVMITIQSQMAELEKRIIQALKPAIQYCYSLYTGELGNSPAKSDVARYRRLIDNLDPQREWAKFMDNERDLIVDDTKVTRNHLEIKYNNMTHPAVMTLYKGTLYRQLGGMRNKTVERYCVLTQCGFLHEFSIDGKIHPEVSIYIPKTTIIPSIDISYLAQHPDDTRNDIGNKNYIIRILRSPGALQREKSYLFLVNTRLETLEWGRSLVDLATRHKKGSPSWKRIKRRNTAMESNCSSPAMIADGKGLRRSATQPHSRRNIEKPTISDRRASVPHISQPMHNHKENNEPEERKESVEKKRNIEKHDAPGNNDNSSKDDSDVMNTMKPKDMHDTMSHNDRSTAPEDSIQERQNASDKITIPTSPEDDTGACYIPQLRHTRIEQSTSQSE</sequence>
<dbReference type="InterPro" id="IPR046869">
    <property type="entry name" value="SLM1/RGC1-like_PH"/>
</dbReference>
<feature type="region of interest" description="Disordered" evidence="3">
    <location>
        <begin position="1"/>
        <end position="34"/>
    </location>
</feature>
<feature type="compositionally biased region" description="Low complexity" evidence="3">
    <location>
        <begin position="25"/>
        <end position="34"/>
    </location>
</feature>
<feature type="region of interest" description="Disordered" evidence="3">
    <location>
        <begin position="73"/>
        <end position="94"/>
    </location>
</feature>
<feature type="compositionally biased region" description="Polar residues" evidence="3">
    <location>
        <begin position="641"/>
        <end position="653"/>
    </location>
</feature>
<feature type="coiled-coil region" evidence="2">
    <location>
        <begin position="199"/>
        <end position="241"/>
    </location>
</feature>
<evidence type="ECO:0000313" key="5">
    <source>
        <dbReference type="EMBL" id="CDS11871.1"/>
    </source>
</evidence>
<evidence type="ECO:0000256" key="1">
    <source>
        <dbReference type="ARBA" id="ARBA00022553"/>
    </source>
</evidence>
<proteinExistence type="predicted"/>
<evidence type="ECO:0000259" key="4">
    <source>
        <dbReference type="SMART" id="SM00233"/>
    </source>
</evidence>
<evidence type="ECO:0000256" key="2">
    <source>
        <dbReference type="SAM" id="Coils"/>
    </source>
</evidence>
<keyword evidence="1" id="KW-0597">Phosphoprotein</keyword>
<feature type="compositionally biased region" description="Basic residues" evidence="3">
    <location>
        <begin position="507"/>
        <end position="521"/>
    </location>
</feature>
<organism evidence="5">
    <name type="scientific">Lichtheimia ramosa</name>
    <dbReference type="NCBI Taxonomy" id="688394"/>
    <lineage>
        <taxon>Eukaryota</taxon>
        <taxon>Fungi</taxon>
        <taxon>Fungi incertae sedis</taxon>
        <taxon>Mucoromycota</taxon>
        <taxon>Mucoromycotina</taxon>
        <taxon>Mucoromycetes</taxon>
        <taxon>Mucorales</taxon>
        <taxon>Lichtheimiaceae</taxon>
        <taxon>Lichtheimia</taxon>
    </lineage>
</organism>
<dbReference type="PANTHER" id="PTHR31941:SF1">
    <property type="entry name" value="CYTOSKELETAL SIGNALING PROTEIN SLM1"/>
    <property type="match status" value="1"/>
</dbReference>
<gene>
    <name evidence="5" type="ORF">LRAMOSA04067</name>
</gene>
<evidence type="ECO:0000256" key="3">
    <source>
        <dbReference type="SAM" id="MobiDB-lite"/>
    </source>
</evidence>
<dbReference type="OrthoDB" id="2264563at2759"/>
<dbReference type="InterPro" id="IPR046868">
    <property type="entry name" value="BAR_4"/>
</dbReference>
<dbReference type="InterPro" id="IPR001849">
    <property type="entry name" value="PH_domain"/>
</dbReference>